<name>A0A2T9YH67_9FUNG</name>
<dbReference type="Pfam" id="PF10584">
    <property type="entry name" value="Proteasome_A_N"/>
    <property type="match status" value="1"/>
</dbReference>
<dbReference type="STRING" id="133385.A0A2T9YH67"/>
<dbReference type="GO" id="GO:0005634">
    <property type="term" value="C:nucleus"/>
    <property type="evidence" value="ECO:0007669"/>
    <property type="project" value="UniProtKB-SubCell"/>
</dbReference>
<keyword evidence="3" id="KW-0963">Cytoplasm</keyword>
<sequence>MSAYNFSLTTFSPSGKLGQIEHALAAVNKGVTAVGIKAKDSVVIACIKKPSTTLIDLTSLSSVEMVCATIGMTYSGMGPDFRVLLSKARSLAQEYIMVYQEDPPVNIIVKNLASVIQDYTQSGGVRPFGLSLLIAGFDTFGPSLFQVDPSGAYFPWKAAAIGRTMVESKTFLEKRYNKDSGIEDAIHTAILTLKEGFEGLLSSEFLDIGIIGSDTTVSFNVPGKESCKPNFRLLTASEISDHLANII</sequence>
<evidence type="ECO:0000256" key="3">
    <source>
        <dbReference type="RuleBase" id="RU000551"/>
    </source>
</evidence>
<dbReference type="Pfam" id="PF00227">
    <property type="entry name" value="Proteasome"/>
    <property type="match status" value="1"/>
</dbReference>
<keyword evidence="3" id="KW-0539">Nucleus</keyword>
<accession>A0A2T9YH67</accession>
<dbReference type="EMBL" id="MBFR01000188">
    <property type="protein sequence ID" value="PVU91692.1"/>
    <property type="molecule type" value="Genomic_DNA"/>
</dbReference>
<comment type="caution">
    <text evidence="5">The sequence shown here is derived from an EMBL/GenBank/DDBJ whole genome shotgun (WGS) entry which is preliminary data.</text>
</comment>
<protein>
    <recommendedName>
        <fullName evidence="3">Proteasome subunit alpha type</fullName>
    </recommendedName>
</protein>
<dbReference type="Proteomes" id="UP000245383">
    <property type="component" value="Unassembled WGS sequence"/>
</dbReference>
<evidence type="ECO:0000313" key="6">
    <source>
        <dbReference type="Proteomes" id="UP000245383"/>
    </source>
</evidence>
<keyword evidence="1 2" id="KW-0647">Proteasome</keyword>
<dbReference type="InterPro" id="IPR001353">
    <property type="entry name" value="Proteasome_sua/b"/>
</dbReference>
<dbReference type="InterPro" id="IPR023332">
    <property type="entry name" value="Proteasome_alpha-type"/>
</dbReference>
<comment type="subcellular location">
    <subcellularLocation>
        <location evidence="3">Cytoplasm</location>
    </subcellularLocation>
    <subcellularLocation>
        <location evidence="3">Nucleus</location>
    </subcellularLocation>
</comment>
<dbReference type="PANTHER" id="PTHR11599">
    <property type="entry name" value="PROTEASOME SUBUNIT ALPHA/BETA"/>
    <property type="match status" value="1"/>
</dbReference>
<comment type="similarity">
    <text evidence="2 3">Belongs to the peptidase T1A family.</text>
</comment>
<dbReference type="CDD" id="cd03750">
    <property type="entry name" value="proteasome_alpha_type_2"/>
    <property type="match status" value="1"/>
</dbReference>
<dbReference type="SUPFAM" id="SSF56235">
    <property type="entry name" value="N-terminal nucleophile aminohydrolases (Ntn hydrolases)"/>
    <property type="match status" value="1"/>
</dbReference>
<comment type="subunit">
    <text evidence="3">The 26S proteasome consists of a 20S proteasome core and two 19S regulatory subunits.</text>
</comment>
<dbReference type="InterPro" id="IPR029055">
    <property type="entry name" value="Ntn_hydrolases_N"/>
</dbReference>
<dbReference type="PROSITE" id="PS00388">
    <property type="entry name" value="PROTEASOME_ALPHA_1"/>
    <property type="match status" value="1"/>
</dbReference>
<gene>
    <name evidence="5" type="ORF">BB561_004254</name>
</gene>
<evidence type="ECO:0000256" key="2">
    <source>
        <dbReference type="PROSITE-ProRule" id="PRU00808"/>
    </source>
</evidence>
<proteinExistence type="inferred from homology"/>
<dbReference type="OrthoDB" id="431557at2759"/>
<dbReference type="SMART" id="SM00948">
    <property type="entry name" value="Proteasome_A_N"/>
    <property type="match status" value="1"/>
</dbReference>
<dbReference type="GO" id="GO:0006511">
    <property type="term" value="P:ubiquitin-dependent protein catabolic process"/>
    <property type="evidence" value="ECO:0007669"/>
    <property type="project" value="InterPro"/>
</dbReference>
<dbReference type="PROSITE" id="PS51475">
    <property type="entry name" value="PROTEASOME_ALPHA_2"/>
    <property type="match status" value="1"/>
</dbReference>
<dbReference type="AlphaFoldDB" id="A0A2T9YH67"/>
<keyword evidence="6" id="KW-1185">Reference proteome</keyword>
<organism evidence="5 6">
    <name type="scientific">Smittium simulii</name>
    <dbReference type="NCBI Taxonomy" id="133385"/>
    <lineage>
        <taxon>Eukaryota</taxon>
        <taxon>Fungi</taxon>
        <taxon>Fungi incertae sedis</taxon>
        <taxon>Zoopagomycota</taxon>
        <taxon>Kickxellomycotina</taxon>
        <taxon>Harpellomycetes</taxon>
        <taxon>Harpellales</taxon>
        <taxon>Legeriomycetaceae</taxon>
        <taxon>Smittium</taxon>
    </lineage>
</organism>
<evidence type="ECO:0000256" key="1">
    <source>
        <dbReference type="ARBA" id="ARBA00022942"/>
    </source>
</evidence>
<dbReference type="Gene3D" id="3.60.20.10">
    <property type="entry name" value="Glutamine Phosphoribosylpyrophosphate, subunit 1, domain 1"/>
    <property type="match status" value="1"/>
</dbReference>
<feature type="domain" description="Proteasome alpha-type subunits" evidence="4">
    <location>
        <begin position="4"/>
        <end position="26"/>
    </location>
</feature>
<dbReference type="GO" id="GO:0005737">
    <property type="term" value="C:cytoplasm"/>
    <property type="evidence" value="ECO:0007669"/>
    <property type="project" value="UniProtKB-SubCell"/>
</dbReference>
<dbReference type="InterPro" id="IPR000426">
    <property type="entry name" value="Proteasome_asu_N"/>
</dbReference>
<evidence type="ECO:0000313" key="5">
    <source>
        <dbReference type="EMBL" id="PVU91692.1"/>
    </source>
</evidence>
<reference evidence="5 6" key="1">
    <citation type="journal article" date="2018" name="MBio">
        <title>Comparative Genomics Reveals the Core Gene Toolbox for the Fungus-Insect Symbiosis.</title>
        <authorList>
            <person name="Wang Y."/>
            <person name="Stata M."/>
            <person name="Wang W."/>
            <person name="Stajich J.E."/>
            <person name="White M.M."/>
            <person name="Moncalvo J.M."/>
        </authorList>
    </citation>
    <scope>NUCLEOTIDE SEQUENCE [LARGE SCALE GENOMIC DNA]</scope>
    <source>
        <strain evidence="5 6">SWE-8-4</strain>
    </source>
</reference>
<dbReference type="InterPro" id="IPR050115">
    <property type="entry name" value="Proteasome_alpha"/>
</dbReference>
<evidence type="ECO:0000259" key="4">
    <source>
        <dbReference type="PROSITE" id="PS00388"/>
    </source>
</evidence>
<dbReference type="GO" id="GO:0019773">
    <property type="term" value="C:proteasome core complex, alpha-subunit complex"/>
    <property type="evidence" value="ECO:0007669"/>
    <property type="project" value="UniProtKB-UniRule"/>
</dbReference>